<evidence type="ECO:0000256" key="5">
    <source>
        <dbReference type="ARBA" id="ARBA00039638"/>
    </source>
</evidence>
<dbReference type="Gene3D" id="3.40.50.980">
    <property type="match status" value="2"/>
</dbReference>
<comment type="similarity">
    <text evidence="1">Belongs to the ATP-dependent AMP-binding enzyme family.</text>
</comment>
<dbReference type="PROSITE" id="PS00455">
    <property type="entry name" value="AMP_BINDING"/>
    <property type="match status" value="1"/>
</dbReference>
<reference evidence="11" key="1">
    <citation type="submission" date="2017-02" db="UniProtKB">
        <authorList>
            <consortium name="WormBaseParasite"/>
        </authorList>
    </citation>
    <scope>IDENTIFICATION</scope>
</reference>
<evidence type="ECO:0000313" key="11">
    <source>
        <dbReference type="WBParaSite" id="SMUV_0000949101-mRNA-1"/>
    </source>
</evidence>
<dbReference type="Proteomes" id="UP000046393">
    <property type="component" value="Unplaced"/>
</dbReference>
<dbReference type="InterPro" id="IPR020845">
    <property type="entry name" value="AMP-binding_CS"/>
</dbReference>
<dbReference type="PANTHER" id="PTHR43201">
    <property type="entry name" value="ACYL-COA SYNTHETASE"/>
    <property type="match status" value="1"/>
</dbReference>
<accession>A0A0N5AX23</accession>
<dbReference type="CDD" id="cd05917">
    <property type="entry name" value="FACL_like_2"/>
    <property type="match status" value="1"/>
</dbReference>
<evidence type="ECO:0000313" key="10">
    <source>
        <dbReference type="Proteomes" id="UP000046393"/>
    </source>
</evidence>
<evidence type="ECO:0000256" key="4">
    <source>
        <dbReference type="ARBA" id="ARBA00039009"/>
    </source>
</evidence>
<comment type="function">
    <text evidence="3">Acyl-CoA synthases catalyze the initial reaction in fatty acid metabolism, by forming a thioester with CoA. Has some preference toward medium-chain substrates. Plays a role in adipocyte differentiation.</text>
</comment>
<dbReference type="InterPro" id="IPR045851">
    <property type="entry name" value="AMP-bd_C_sf"/>
</dbReference>
<evidence type="ECO:0000256" key="3">
    <source>
        <dbReference type="ARBA" id="ARBA00037247"/>
    </source>
</evidence>
<dbReference type="GO" id="GO:0031956">
    <property type="term" value="F:medium-chain fatty acid-CoA ligase activity"/>
    <property type="evidence" value="ECO:0007669"/>
    <property type="project" value="UniProtKB-EC"/>
</dbReference>
<proteinExistence type="inferred from homology"/>
<dbReference type="SUPFAM" id="SSF56801">
    <property type="entry name" value="Acetyl-CoA synthetase-like"/>
    <property type="match status" value="1"/>
</dbReference>
<name>A0A0N5AX23_9BILA</name>
<dbReference type="PANTHER" id="PTHR43201:SF5">
    <property type="entry name" value="MEDIUM-CHAIN ACYL-COA LIGASE ACSF2, MITOCHONDRIAL"/>
    <property type="match status" value="1"/>
</dbReference>
<dbReference type="WBParaSite" id="SMUV_0000949101-mRNA-1">
    <property type="protein sequence ID" value="SMUV_0000949101-mRNA-1"/>
    <property type="gene ID" value="SMUV_0000949101"/>
</dbReference>
<evidence type="ECO:0000256" key="7">
    <source>
        <dbReference type="ARBA" id="ARBA00048277"/>
    </source>
</evidence>
<keyword evidence="10" id="KW-1185">Reference proteome</keyword>
<dbReference type="EC" id="6.2.1.2" evidence="4"/>
<feature type="domain" description="AMP-binding enzyme C-terminal" evidence="9">
    <location>
        <begin position="511"/>
        <end position="589"/>
    </location>
</feature>
<dbReference type="InterPro" id="IPR000873">
    <property type="entry name" value="AMP-dep_synth/lig_dom"/>
</dbReference>
<sequence>MQLENEEDLVTATGTLNVPDSNFQHIITQSSGNDTNAVVAATRKSYLHGISDSPLLFDTVGDRLRLAATVAPDREYAIFKRSGVRKTYRELLYDSERLAAGLLHIGLSKGDRIGMWSPNIYEWIVCQFGTAMVGMIMVNINPMYQSEELKFALEKVGIKALIAPPSFKRSNYYESICTVIPELLTQSEGGGEISVNDFPNFRHLILVDTEDSKPRRGAWRYSEIINMATKEDYMNLQKISRSVQPDDPVNIQYTSGTTGEPKGATLTHHNVVNNAYFVGKRAGYSEKRSIICIPNPLYHCFGCVMGTLCACIHFQTCVFPAPSFEPLAALQAIEEEKCTNIYGTPTMFIDMLNHPQFKQYNYSTICAGIVAGSPCPVALCRRLVTELGMQGLQVCYGTTETSPVSFMSKCTDPPEERIKTVGHIMDHLEAAVVSADGTILPICERGEILIRGYSVMRGYWDADEHTNAEITPDRWYHTGDLGIMHEDGSLSIVGRKKDMIVRGGENIYPTEIEQYLFRHPHIKNVQVVGVPDERFGEVVCAWISLKDGSPDLTEEDIRNFCKSKIAHFKIPRYVLFKKEHEFPLTLSGKVKKYRIREAATLELGLQNVESHFNAA</sequence>
<dbReference type="Pfam" id="PF13193">
    <property type="entry name" value="AMP-binding_C"/>
    <property type="match status" value="1"/>
</dbReference>
<evidence type="ECO:0000256" key="6">
    <source>
        <dbReference type="ARBA" id="ARBA00047319"/>
    </source>
</evidence>
<dbReference type="GO" id="GO:0006631">
    <property type="term" value="P:fatty acid metabolic process"/>
    <property type="evidence" value="ECO:0007669"/>
    <property type="project" value="TreeGrafter"/>
</dbReference>
<evidence type="ECO:0000259" key="9">
    <source>
        <dbReference type="Pfam" id="PF13193"/>
    </source>
</evidence>
<dbReference type="FunFam" id="3.30.300.30:FF:000008">
    <property type="entry name" value="2,3-dihydroxybenzoate-AMP ligase"/>
    <property type="match status" value="1"/>
</dbReference>
<keyword evidence="2" id="KW-0436">Ligase</keyword>
<evidence type="ECO:0000259" key="8">
    <source>
        <dbReference type="Pfam" id="PF00501"/>
    </source>
</evidence>
<dbReference type="Gene3D" id="3.30.300.30">
    <property type="match status" value="1"/>
</dbReference>
<feature type="domain" description="AMP-dependent synthetase/ligase" evidence="8">
    <location>
        <begin position="67"/>
        <end position="460"/>
    </location>
</feature>
<dbReference type="Gene3D" id="2.30.38.10">
    <property type="entry name" value="Luciferase, Domain 3"/>
    <property type="match status" value="1"/>
</dbReference>
<organism evidence="10 11">
    <name type="scientific">Syphacia muris</name>
    <dbReference type="NCBI Taxonomy" id="451379"/>
    <lineage>
        <taxon>Eukaryota</taxon>
        <taxon>Metazoa</taxon>
        <taxon>Ecdysozoa</taxon>
        <taxon>Nematoda</taxon>
        <taxon>Chromadorea</taxon>
        <taxon>Rhabditida</taxon>
        <taxon>Spirurina</taxon>
        <taxon>Oxyuridomorpha</taxon>
        <taxon>Oxyuroidea</taxon>
        <taxon>Oxyuridae</taxon>
        <taxon>Syphacia</taxon>
    </lineage>
</organism>
<dbReference type="AlphaFoldDB" id="A0A0N5AX23"/>
<evidence type="ECO:0000256" key="1">
    <source>
        <dbReference type="ARBA" id="ARBA00006432"/>
    </source>
</evidence>
<protein>
    <recommendedName>
        <fullName evidence="5">Medium-chain acyl-CoA ligase ACSF2, mitochondrial</fullName>
        <ecNumber evidence="4">6.2.1.2</ecNumber>
    </recommendedName>
</protein>
<comment type="catalytic activity">
    <reaction evidence="7">
        <text>a medium-chain fatty acid + ATP + CoA = a medium-chain fatty acyl-CoA + AMP + diphosphate</text>
        <dbReference type="Rhea" id="RHEA:48340"/>
        <dbReference type="ChEBI" id="CHEBI:30616"/>
        <dbReference type="ChEBI" id="CHEBI:33019"/>
        <dbReference type="ChEBI" id="CHEBI:57287"/>
        <dbReference type="ChEBI" id="CHEBI:59558"/>
        <dbReference type="ChEBI" id="CHEBI:90546"/>
        <dbReference type="ChEBI" id="CHEBI:456215"/>
        <dbReference type="EC" id="6.2.1.2"/>
    </reaction>
</comment>
<dbReference type="InterPro" id="IPR025110">
    <property type="entry name" value="AMP-bd_C"/>
</dbReference>
<dbReference type="Pfam" id="PF00501">
    <property type="entry name" value="AMP-binding"/>
    <property type="match status" value="1"/>
</dbReference>
<dbReference type="STRING" id="451379.A0A0N5AX23"/>
<dbReference type="FunFam" id="3.40.50.12780:FF:000003">
    <property type="entry name" value="Long-chain-fatty-acid--CoA ligase FadD"/>
    <property type="match status" value="1"/>
</dbReference>
<evidence type="ECO:0000256" key="2">
    <source>
        <dbReference type="ARBA" id="ARBA00022598"/>
    </source>
</evidence>
<comment type="catalytic activity">
    <reaction evidence="6">
        <text>octanoate + ATP + CoA = octanoyl-CoA + AMP + diphosphate</text>
        <dbReference type="Rhea" id="RHEA:33631"/>
        <dbReference type="ChEBI" id="CHEBI:25646"/>
        <dbReference type="ChEBI" id="CHEBI:30616"/>
        <dbReference type="ChEBI" id="CHEBI:33019"/>
        <dbReference type="ChEBI" id="CHEBI:57287"/>
        <dbReference type="ChEBI" id="CHEBI:57386"/>
        <dbReference type="ChEBI" id="CHEBI:456215"/>
    </reaction>
</comment>